<dbReference type="EMBL" id="PEZZ01000021">
    <property type="protein sequence ID" value="PIS05090.1"/>
    <property type="molecule type" value="Genomic_DNA"/>
</dbReference>
<proteinExistence type="predicted"/>
<dbReference type="InterPro" id="IPR001789">
    <property type="entry name" value="Sig_transdc_resp-reg_receiver"/>
</dbReference>
<evidence type="ECO:0000313" key="9">
    <source>
        <dbReference type="Proteomes" id="UP000230935"/>
    </source>
</evidence>
<dbReference type="SMART" id="SM00448">
    <property type="entry name" value="REC"/>
    <property type="match status" value="1"/>
</dbReference>
<dbReference type="Pfam" id="PF00072">
    <property type="entry name" value="Response_reg"/>
    <property type="match status" value="1"/>
</dbReference>
<accession>A0A2H0W359</accession>
<dbReference type="SUPFAM" id="SSF52172">
    <property type="entry name" value="CheY-like"/>
    <property type="match status" value="1"/>
</dbReference>
<dbReference type="AlphaFoldDB" id="A0A2H0W359"/>
<dbReference type="PANTHER" id="PTHR44591">
    <property type="entry name" value="STRESS RESPONSE REGULATOR PROTEIN 1"/>
    <property type="match status" value="1"/>
</dbReference>
<dbReference type="PANTHER" id="PTHR44591:SF3">
    <property type="entry name" value="RESPONSE REGULATORY DOMAIN-CONTAINING PROTEIN"/>
    <property type="match status" value="1"/>
</dbReference>
<dbReference type="GO" id="GO:0003677">
    <property type="term" value="F:DNA binding"/>
    <property type="evidence" value="ECO:0007669"/>
    <property type="project" value="UniProtKB-KW"/>
</dbReference>
<dbReference type="InterPro" id="IPR011006">
    <property type="entry name" value="CheY-like_superfamily"/>
</dbReference>
<keyword evidence="4" id="KW-0238">DNA-binding</keyword>
<evidence type="ECO:0000313" key="8">
    <source>
        <dbReference type="EMBL" id="PIS05090.1"/>
    </source>
</evidence>
<sequence length="124" mass="14017">MPKAKKTILVVDDDERIRSMLSDVLDGEGYVVNTADGGANGLKFALANHPDLIFLDIQMPQMDGLAMLTKLREDSWGSKADVIILTNFDDRPRLAKAMRLGIRDYLVKANWEIFDIIKKVKKRL</sequence>
<evidence type="ECO:0000256" key="2">
    <source>
        <dbReference type="ARBA" id="ARBA00023012"/>
    </source>
</evidence>
<reference evidence="9" key="1">
    <citation type="submission" date="2017-09" db="EMBL/GenBank/DDBJ databases">
        <title>Depth-based differentiation of microbial function through sediment-hosted aquifers and enrichment of novel symbionts in the deep terrestrial subsurface.</title>
        <authorList>
            <person name="Probst A.J."/>
            <person name="Ladd B."/>
            <person name="Jarett J.K."/>
            <person name="Geller-Mcgrath D.E."/>
            <person name="Sieber C.M.K."/>
            <person name="Emerson J.B."/>
            <person name="Anantharaman K."/>
            <person name="Thomas B.C."/>
            <person name="Malmstrom R."/>
            <person name="Stieglmeier M."/>
            <person name="Klingl A."/>
            <person name="Woyke T."/>
            <person name="Ryan C.M."/>
            <person name="Banfield J.F."/>
        </authorList>
    </citation>
    <scope>NUCLEOTIDE SEQUENCE [LARGE SCALE GENOMIC DNA]</scope>
</reference>
<evidence type="ECO:0000256" key="1">
    <source>
        <dbReference type="ARBA" id="ARBA00022553"/>
    </source>
</evidence>
<evidence type="ECO:0000256" key="6">
    <source>
        <dbReference type="PROSITE-ProRule" id="PRU00169"/>
    </source>
</evidence>
<dbReference type="CDD" id="cd00156">
    <property type="entry name" value="REC"/>
    <property type="match status" value="1"/>
</dbReference>
<dbReference type="Proteomes" id="UP000230935">
    <property type="component" value="Unassembled WGS sequence"/>
</dbReference>
<keyword evidence="2" id="KW-0902">Two-component regulatory system</keyword>
<evidence type="ECO:0000256" key="3">
    <source>
        <dbReference type="ARBA" id="ARBA00023015"/>
    </source>
</evidence>
<dbReference type="InterPro" id="IPR050595">
    <property type="entry name" value="Bact_response_regulator"/>
</dbReference>
<gene>
    <name evidence="8" type="ORF">COT81_02900</name>
</gene>
<name>A0A2H0W359_9BACT</name>
<protein>
    <recommendedName>
        <fullName evidence="7">Response regulatory domain-containing protein</fullName>
    </recommendedName>
</protein>
<feature type="modified residue" description="4-aspartylphosphate" evidence="6">
    <location>
        <position position="56"/>
    </location>
</feature>
<dbReference type="Gene3D" id="3.40.50.2300">
    <property type="match status" value="1"/>
</dbReference>
<dbReference type="GO" id="GO:0000160">
    <property type="term" value="P:phosphorelay signal transduction system"/>
    <property type="evidence" value="ECO:0007669"/>
    <property type="project" value="UniProtKB-KW"/>
</dbReference>
<keyword evidence="3" id="KW-0805">Transcription regulation</keyword>
<evidence type="ECO:0000259" key="7">
    <source>
        <dbReference type="PROSITE" id="PS50110"/>
    </source>
</evidence>
<evidence type="ECO:0000256" key="5">
    <source>
        <dbReference type="ARBA" id="ARBA00023163"/>
    </source>
</evidence>
<feature type="domain" description="Response regulatory" evidence="7">
    <location>
        <begin position="7"/>
        <end position="123"/>
    </location>
</feature>
<evidence type="ECO:0000256" key="4">
    <source>
        <dbReference type="ARBA" id="ARBA00023125"/>
    </source>
</evidence>
<dbReference type="PROSITE" id="PS50110">
    <property type="entry name" value="RESPONSE_REGULATORY"/>
    <property type="match status" value="1"/>
</dbReference>
<organism evidence="8 9">
    <name type="scientific">Candidatus Buchananbacteria bacterium CG10_big_fil_rev_8_21_14_0_10_42_9</name>
    <dbReference type="NCBI Taxonomy" id="1974526"/>
    <lineage>
        <taxon>Bacteria</taxon>
        <taxon>Candidatus Buchananiibacteriota</taxon>
    </lineage>
</organism>
<keyword evidence="1 6" id="KW-0597">Phosphoprotein</keyword>
<dbReference type="FunFam" id="3.40.50.2300:FF:000001">
    <property type="entry name" value="DNA-binding response regulator PhoB"/>
    <property type="match status" value="1"/>
</dbReference>
<comment type="caution">
    <text evidence="8">The sequence shown here is derived from an EMBL/GenBank/DDBJ whole genome shotgun (WGS) entry which is preliminary data.</text>
</comment>
<keyword evidence="5" id="KW-0804">Transcription</keyword>